<evidence type="ECO:0000256" key="7">
    <source>
        <dbReference type="ARBA" id="ARBA00022801"/>
    </source>
</evidence>
<keyword evidence="10 13" id="KW-0865">Zymogen</keyword>
<dbReference type="Gene3D" id="1.10.390.10">
    <property type="entry name" value="Neutral Protease Domain 2"/>
    <property type="match status" value="1"/>
</dbReference>
<evidence type="ECO:0000313" key="16">
    <source>
        <dbReference type="Proteomes" id="UP000218811"/>
    </source>
</evidence>
<feature type="binding site" evidence="12">
    <location>
        <position position="611"/>
    </location>
    <ligand>
        <name>Zn(2+)</name>
        <dbReference type="ChEBI" id="CHEBI:29105"/>
        <note>catalytic</note>
    </ligand>
</feature>
<dbReference type="Gene3D" id="3.10.170.10">
    <property type="match status" value="1"/>
</dbReference>
<dbReference type="PANTHER" id="PTHR33478:SF1">
    <property type="entry name" value="EXTRACELLULAR METALLOPROTEINASE MEP"/>
    <property type="match status" value="1"/>
</dbReference>
<dbReference type="STRING" id="742152.A0A2H3IXF2"/>
<dbReference type="GO" id="GO:0008270">
    <property type="term" value="F:zinc ion binding"/>
    <property type="evidence" value="ECO:0007669"/>
    <property type="project" value="InterPro"/>
</dbReference>
<dbReference type="EMBL" id="KB467832">
    <property type="protein sequence ID" value="PCH34636.1"/>
    <property type="molecule type" value="Genomic_DNA"/>
</dbReference>
<name>A0A2H3IXF2_WOLCO</name>
<dbReference type="GO" id="GO:0004222">
    <property type="term" value="F:metalloendopeptidase activity"/>
    <property type="evidence" value="ECO:0007669"/>
    <property type="project" value="InterPro"/>
</dbReference>
<dbReference type="InterPro" id="IPR011096">
    <property type="entry name" value="FTP_domain"/>
</dbReference>
<evidence type="ECO:0000256" key="8">
    <source>
        <dbReference type="ARBA" id="ARBA00022833"/>
    </source>
</evidence>
<feature type="domain" description="FTP" evidence="14">
    <location>
        <begin position="84"/>
        <end position="132"/>
    </location>
</feature>
<dbReference type="PANTHER" id="PTHR33478">
    <property type="entry name" value="EXTRACELLULAR METALLOPROTEINASE MEP"/>
    <property type="match status" value="1"/>
</dbReference>
<feature type="signal peptide" evidence="13">
    <location>
        <begin position="1"/>
        <end position="19"/>
    </location>
</feature>
<evidence type="ECO:0000256" key="1">
    <source>
        <dbReference type="ARBA" id="ARBA00004613"/>
    </source>
</evidence>
<dbReference type="SUPFAM" id="SSF55486">
    <property type="entry name" value="Metalloproteases ('zincins'), catalytic domain"/>
    <property type="match status" value="1"/>
</dbReference>
<feature type="binding site" evidence="12">
    <location>
        <position position="585"/>
    </location>
    <ligand>
        <name>Zn(2+)</name>
        <dbReference type="ChEBI" id="CHEBI:29105"/>
        <note>catalytic</note>
    </ligand>
</feature>
<dbReference type="AlphaFoldDB" id="A0A2H3IXF2"/>
<keyword evidence="4 13" id="KW-0645">Protease</keyword>
<evidence type="ECO:0000256" key="9">
    <source>
        <dbReference type="ARBA" id="ARBA00023049"/>
    </source>
</evidence>
<comment type="cofactor">
    <cofactor evidence="12">
        <name>Zn(2+)</name>
        <dbReference type="ChEBI" id="CHEBI:29105"/>
    </cofactor>
    <text evidence="12">Binds 1 zinc ion per subunit.</text>
</comment>
<proteinExistence type="inferred from homology"/>
<dbReference type="GO" id="GO:0006508">
    <property type="term" value="P:proteolysis"/>
    <property type="evidence" value="ECO:0007669"/>
    <property type="project" value="UniProtKB-KW"/>
</dbReference>
<evidence type="ECO:0000256" key="12">
    <source>
        <dbReference type="PIRSR" id="PIRSR601842-2"/>
    </source>
</evidence>
<dbReference type="EC" id="3.4.24.-" evidence="13"/>
<feature type="binding site" evidence="12">
    <location>
        <position position="353"/>
    </location>
    <ligand>
        <name>Zn(2+)</name>
        <dbReference type="ChEBI" id="CHEBI:29105"/>
        <note>catalytic</note>
    </ligand>
</feature>
<feature type="chain" id="PRO_5013426238" description="Extracellular metalloproteinase" evidence="13">
    <location>
        <begin position="20"/>
        <end position="821"/>
    </location>
</feature>
<keyword evidence="3 13" id="KW-0964">Secreted</keyword>
<evidence type="ECO:0000259" key="14">
    <source>
        <dbReference type="Pfam" id="PF07504"/>
    </source>
</evidence>
<keyword evidence="6 13" id="KW-0732">Signal</keyword>
<evidence type="ECO:0000256" key="3">
    <source>
        <dbReference type="ARBA" id="ARBA00022525"/>
    </source>
</evidence>
<feature type="active site" evidence="11">
    <location>
        <position position="582"/>
    </location>
</feature>
<dbReference type="Pfam" id="PF02128">
    <property type="entry name" value="Peptidase_M36"/>
    <property type="match status" value="1"/>
</dbReference>
<dbReference type="GO" id="GO:0005615">
    <property type="term" value="C:extracellular space"/>
    <property type="evidence" value="ECO:0007669"/>
    <property type="project" value="InterPro"/>
</dbReference>
<reference evidence="15 16" key="1">
    <citation type="journal article" date="2012" name="Science">
        <title>The Paleozoic origin of enzymatic lignin decomposition reconstructed from 31 fungal genomes.</title>
        <authorList>
            <person name="Floudas D."/>
            <person name="Binder M."/>
            <person name="Riley R."/>
            <person name="Barry K."/>
            <person name="Blanchette R.A."/>
            <person name="Henrissat B."/>
            <person name="Martinez A.T."/>
            <person name="Otillar R."/>
            <person name="Spatafora J.W."/>
            <person name="Yadav J.S."/>
            <person name="Aerts A."/>
            <person name="Benoit I."/>
            <person name="Boyd A."/>
            <person name="Carlson A."/>
            <person name="Copeland A."/>
            <person name="Coutinho P.M."/>
            <person name="de Vries R.P."/>
            <person name="Ferreira P."/>
            <person name="Findley K."/>
            <person name="Foster B."/>
            <person name="Gaskell J."/>
            <person name="Glotzer D."/>
            <person name="Gorecki P."/>
            <person name="Heitman J."/>
            <person name="Hesse C."/>
            <person name="Hori C."/>
            <person name="Igarashi K."/>
            <person name="Jurgens J.A."/>
            <person name="Kallen N."/>
            <person name="Kersten P."/>
            <person name="Kohler A."/>
            <person name="Kuees U."/>
            <person name="Kumar T.K.A."/>
            <person name="Kuo A."/>
            <person name="LaButti K."/>
            <person name="Larrondo L.F."/>
            <person name="Lindquist E."/>
            <person name="Ling A."/>
            <person name="Lombard V."/>
            <person name="Lucas S."/>
            <person name="Lundell T."/>
            <person name="Martin R."/>
            <person name="McLaughlin D.J."/>
            <person name="Morgenstern I."/>
            <person name="Morin E."/>
            <person name="Murat C."/>
            <person name="Nagy L.G."/>
            <person name="Nolan M."/>
            <person name="Ohm R.A."/>
            <person name="Patyshakuliyeva A."/>
            <person name="Rokas A."/>
            <person name="Ruiz-Duenas F.J."/>
            <person name="Sabat G."/>
            <person name="Salamov A."/>
            <person name="Samejima M."/>
            <person name="Schmutz J."/>
            <person name="Slot J.C."/>
            <person name="St John F."/>
            <person name="Stenlid J."/>
            <person name="Sun H."/>
            <person name="Sun S."/>
            <person name="Syed K."/>
            <person name="Tsang A."/>
            <person name="Wiebenga A."/>
            <person name="Young D."/>
            <person name="Pisabarro A."/>
            <person name="Eastwood D.C."/>
            <person name="Martin F."/>
            <person name="Cullen D."/>
            <person name="Grigoriev I.V."/>
            <person name="Hibbett D.S."/>
        </authorList>
    </citation>
    <scope>NUCLEOTIDE SEQUENCE [LARGE SCALE GENOMIC DNA]</scope>
    <source>
        <strain evidence="15 16">MD-104</strain>
    </source>
</reference>
<keyword evidence="7 13" id="KW-0378">Hydrolase</keyword>
<evidence type="ECO:0000256" key="13">
    <source>
        <dbReference type="RuleBase" id="RU364017"/>
    </source>
</evidence>
<comment type="subcellular location">
    <subcellularLocation>
        <location evidence="1 13">Secreted</location>
    </subcellularLocation>
</comment>
<evidence type="ECO:0000256" key="4">
    <source>
        <dbReference type="ARBA" id="ARBA00022670"/>
    </source>
</evidence>
<dbReference type="InterPro" id="IPR050371">
    <property type="entry name" value="Fungal_virulence_M36"/>
</dbReference>
<evidence type="ECO:0000256" key="2">
    <source>
        <dbReference type="ARBA" id="ARBA00006006"/>
    </source>
</evidence>
<dbReference type="CDD" id="cd09596">
    <property type="entry name" value="M36"/>
    <property type="match status" value="1"/>
</dbReference>
<dbReference type="Proteomes" id="UP000218811">
    <property type="component" value="Unassembled WGS sequence"/>
</dbReference>
<dbReference type="OMA" id="IRKDSYT"/>
<keyword evidence="5 12" id="KW-0479">Metal-binding</keyword>
<evidence type="ECO:0000313" key="15">
    <source>
        <dbReference type="EMBL" id="PCH34636.1"/>
    </source>
</evidence>
<keyword evidence="8 12" id="KW-0862">Zinc</keyword>
<evidence type="ECO:0000256" key="5">
    <source>
        <dbReference type="ARBA" id="ARBA00022723"/>
    </source>
</evidence>
<evidence type="ECO:0000256" key="6">
    <source>
        <dbReference type="ARBA" id="ARBA00022729"/>
    </source>
</evidence>
<comment type="similarity">
    <text evidence="2 13">Belongs to the peptidase M36 family.</text>
</comment>
<dbReference type="InterPro" id="IPR027268">
    <property type="entry name" value="Peptidase_M4/M1_CTD_sf"/>
</dbReference>
<keyword evidence="16" id="KW-1185">Reference proteome</keyword>
<gene>
    <name evidence="15" type="ORF">WOLCODRAFT_27343</name>
</gene>
<dbReference type="OrthoDB" id="3227768at2759"/>
<evidence type="ECO:0000256" key="10">
    <source>
        <dbReference type="ARBA" id="ARBA00023145"/>
    </source>
</evidence>
<organism evidence="15 16">
    <name type="scientific">Wolfiporia cocos (strain MD-104)</name>
    <name type="common">Brown rot fungus</name>
    <dbReference type="NCBI Taxonomy" id="742152"/>
    <lineage>
        <taxon>Eukaryota</taxon>
        <taxon>Fungi</taxon>
        <taxon>Dikarya</taxon>
        <taxon>Basidiomycota</taxon>
        <taxon>Agaricomycotina</taxon>
        <taxon>Agaricomycetes</taxon>
        <taxon>Polyporales</taxon>
        <taxon>Phaeolaceae</taxon>
        <taxon>Wolfiporia</taxon>
    </lineage>
</organism>
<sequence length="821" mass="90687">MRRLFVASVVALGLAGVLAHPGHDNQVRRRKTLGFGPVHPHAVYRSEPTYIQSALMGTNADPFEVAQRFVEDITRTSSPASSFVIRKDSYTDKNTGVTHVYVRQYMHGIEVADGDINVNVKDGVVLSYGDSFYRGTEQDPFISGLTRGLPDPHSDYCGSLFKELESRSERLEELLVSQRKFAAENDNDQIPLSNPEAVVTQTMGDLPHIFEWNCAHVSTPFFMAHNPSFASQQDSMGDPSRALLQFMIAATPNSELAQSMMENPEAHLEKMKFSWETHFVGGHGSISAVVDNVPDAINPVKAKAAFVQIPNGDSTSLELVWKFEVEMQDNWYEAAVSAALPHRVISVVDWASDSPMPIAPIPPVPKYNTGVYSVFGWGVNDPSVGNRSEHKENFDVLASPVGWHSLPYANDPQSLRAKVKSGPRGEVFRNTTTTWGNNVFAHENWDGRNDWEYNYRPDAGADMAFNFTYEPKETDRTDALTEAKKYINATVTQLFYTSNLVHDLYYRYGFDEVSGNFQQHNFGRGGEENDAVIANAQDGSGYNNANFMTPPDGQNGRCRMYLWNTAIPYRDGDLEAGIVIHELSHGLSTRLTGGPANSGCLGWGESGGMGEGWGDFLATTIRSNKNYSDYAMGAWAANRPNGIRNYVYSLNETINPSTYKTLDKPGYWGVHAIGEVWAELLWVVSQRLIAKHGFVDTLFPPAPLADGTVPEGDFYRPAEYTATGERKPLVPKHGNSLIVQLVLNGMKLQPCRPSFFDARDAIISADQVLTGGENYCDLWLAFAERGLGPDARVDGRTPWGGGVRTNDFSVPAKCKADAPTV</sequence>
<protein>
    <recommendedName>
        <fullName evidence="13">Extracellular metalloproteinase</fullName>
        <ecNumber evidence="13">3.4.24.-</ecNumber>
    </recommendedName>
    <alternativeName>
        <fullName evidence="13">Fungalysin</fullName>
    </alternativeName>
</protein>
<keyword evidence="9 13" id="KW-0482">Metalloprotease</keyword>
<accession>A0A2H3IXF2</accession>
<evidence type="ECO:0000256" key="11">
    <source>
        <dbReference type="PIRSR" id="PIRSR601842-1"/>
    </source>
</evidence>
<dbReference type="Pfam" id="PF07504">
    <property type="entry name" value="FTP"/>
    <property type="match status" value="1"/>
</dbReference>
<dbReference type="InterPro" id="IPR001842">
    <property type="entry name" value="Peptidase_M36"/>
</dbReference>
<feature type="binding site" evidence="12">
    <location>
        <position position="581"/>
    </location>
    <ligand>
        <name>Zn(2+)</name>
        <dbReference type="ChEBI" id="CHEBI:29105"/>
        <note>catalytic</note>
    </ligand>
</feature>